<feature type="region of interest" description="Disordered" evidence="1">
    <location>
        <begin position="649"/>
        <end position="703"/>
    </location>
</feature>
<dbReference type="Pfam" id="PF04434">
    <property type="entry name" value="SWIM"/>
    <property type="match status" value="1"/>
</dbReference>
<sequence length="822" mass="91681">MKRSHPRNPLLPLSSRTHTPRAWRREEPTVAGAALQLLSPSDPLRHPSPSSLRASPSSSLGSWLGSPTPSIPLVGAWLATRRLGSSANQPKGAAPVRGSAPARPGSVHRPPLLHCNLAQLVQLLEFVPDQPDGGAPLLGTNRTSSRPPLQPRLRVAPLPPTLQYIPGGKRVDSMGDFKVEIDVQTYLTIVGGKRVYRRGKTWDFMVGRDLYVARIKEVVEEKFKWSPDQRMTIWYGTGYNTTPLISESEIAELFDRCSNTKIVRFGVTIENKQQHKEQAPVMAEDMDDQPIHAPFFAWPKQAYEGEYEDDEPVGCGEENTYLHENAESKENVEPQKNVEPKAARVPLGTLDVDNSYDPYHVKKLPFEHTCGSKNCSKGMANRDWLADKGKVALEENATGLENAISKVYPNCEHRECMMHLILNFKKKFKGDILDNMWPAAWTYEVDKHDSLMAEIQAQSAEAIAYLNMHHNRVWTRSKFSAMTKVEYVSNNSAKVFNNWIKNVKQLALVELLDNLREMIMILFEKRRAVGEALLGYILPSVIKELNLKSKGLHYLEARASPNIAEISGNGWRHIVNLEKNECFCTRWQICGKPCTHALRFIFSKKAKLEDYVAECFSVARFQAAYAGVLMPIRGRSQWPKVNPGFDMISPKLTKSDGRPRTRRIKNYTEGGTGKKSKAEASIAATSPKTPTKQANSSTVGGGDNSRSPVVAYLSIGGSFSIDGCSISSGGCSIVTPDATPEHPAHGGEERVVLKGGKSMAAAVFIADEGKKSCQKEASPWRPRCFLQTRERRAAKKDEWTRGFVKIKKRRIRFRMSGCVRPV</sequence>
<proteinExistence type="predicted"/>
<dbReference type="InterPro" id="IPR007527">
    <property type="entry name" value="Znf_SWIM"/>
</dbReference>
<evidence type="ECO:0000256" key="1">
    <source>
        <dbReference type="SAM" id="MobiDB-lite"/>
    </source>
</evidence>
<dbReference type="EnsemblPlants" id="EMT17830">
    <property type="protein sequence ID" value="EMT17830"/>
    <property type="gene ID" value="F775_00451"/>
</dbReference>
<dbReference type="PROSITE" id="PS50966">
    <property type="entry name" value="ZF_SWIM"/>
    <property type="match status" value="1"/>
</dbReference>
<feature type="compositionally biased region" description="Polar residues" evidence="1">
    <location>
        <begin position="683"/>
        <end position="698"/>
    </location>
</feature>
<dbReference type="PANTHER" id="PTHR31973">
    <property type="entry name" value="POLYPROTEIN, PUTATIVE-RELATED"/>
    <property type="match status" value="1"/>
</dbReference>
<reference evidence="2" key="1">
    <citation type="submission" date="2015-06" db="UniProtKB">
        <authorList>
            <consortium name="EnsemblPlants"/>
        </authorList>
    </citation>
    <scope>IDENTIFICATION</scope>
</reference>
<protein>
    <submittedName>
        <fullName evidence="2">Uncharacterized protein</fullName>
    </submittedName>
</protein>
<feature type="region of interest" description="Disordered" evidence="1">
    <location>
        <begin position="85"/>
        <end position="107"/>
    </location>
</feature>
<feature type="region of interest" description="Disordered" evidence="1">
    <location>
        <begin position="1"/>
        <end position="65"/>
    </location>
</feature>
<dbReference type="PANTHER" id="PTHR31973:SF188">
    <property type="entry name" value="POLYPROTEIN, PUTATIVE-RELATED"/>
    <property type="match status" value="1"/>
</dbReference>
<feature type="compositionally biased region" description="Low complexity" evidence="1">
    <location>
        <begin position="37"/>
        <end position="65"/>
    </location>
</feature>
<name>R7WDC9_AEGTA</name>
<organism evidence="2">
    <name type="scientific">Aegilops tauschii</name>
    <name type="common">Tausch's goatgrass</name>
    <name type="synonym">Aegilops squarrosa</name>
    <dbReference type="NCBI Taxonomy" id="37682"/>
    <lineage>
        <taxon>Eukaryota</taxon>
        <taxon>Viridiplantae</taxon>
        <taxon>Streptophyta</taxon>
        <taxon>Embryophyta</taxon>
        <taxon>Tracheophyta</taxon>
        <taxon>Spermatophyta</taxon>
        <taxon>Magnoliopsida</taxon>
        <taxon>Liliopsida</taxon>
        <taxon>Poales</taxon>
        <taxon>Poaceae</taxon>
        <taxon>BOP clade</taxon>
        <taxon>Pooideae</taxon>
        <taxon>Triticodae</taxon>
        <taxon>Triticeae</taxon>
        <taxon>Triticinae</taxon>
        <taxon>Aegilops</taxon>
    </lineage>
</organism>
<dbReference type="GO" id="GO:0008270">
    <property type="term" value="F:zinc ion binding"/>
    <property type="evidence" value="ECO:0007669"/>
    <property type="project" value="InterPro"/>
</dbReference>
<accession>R7WDC9</accession>
<evidence type="ECO:0000313" key="2">
    <source>
        <dbReference type="EnsemblPlants" id="EMT17830"/>
    </source>
</evidence>
<dbReference type="AlphaFoldDB" id="R7WDC9"/>